<dbReference type="Pfam" id="PF13628">
    <property type="entry name" value="DUF4142"/>
    <property type="match status" value="1"/>
</dbReference>
<sequence length="192" mass="20603">MNFPRSLWNIISRNSLYRREEFMMPKTSLIIASLLAAVPIAAYAQTPSTYVATAGAGDLFEQTSSKLVLRTTKDAKVRSFATMMVRDHAKSTAMVKAAALKAGVKAAPPQMSADQKSKIAALTDASGKGRDQLYWQQQKAAHKEALALHQGYASTGSAAPLKAAAAQIVPVVQHHLQMLDSGGTHDSAKHKD</sequence>
<dbReference type="InterPro" id="IPR012347">
    <property type="entry name" value="Ferritin-like"/>
</dbReference>
<gene>
    <name evidence="2" type="ORF">ACFO3E_10610</name>
</gene>
<dbReference type="PANTHER" id="PTHR38593:SF1">
    <property type="entry name" value="BLR2558 PROTEIN"/>
    <property type="match status" value="1"/>
</dbReference>
<feature type="domain" description="DUF4142" evidence="1">
    <location>
        <begin position="48"/>
        <end position="179"/>
    </location>
</feature>
<proteinExistence type="predicted"/>
<dbReference type="InterPro" id="IPR025419">
    <property type="entry name" value="DUF4142"/>
</dbReference>
<dbReference type="EMBL" id="JBHSFZ010000021">
    <property type="protein sequence ID" value="MFC4594634.1"/>
    <property type="molecule type" value="Genomic_DNA"/>
</dbReference>
<name>A0ABV9F0M0_9SPHN</name>
<dbReference type="PANTHER" id="PTHR38593">
    <property type="entry name" value="BLR2558 PROTEIN"/>
    <property type="match status" value="1"/>
</dbReference>
<keyword evidence="3" id="KW-1185">Reference proteome</keyword>
<organism evidence="2 3">
    <name type="scientific">Sphingobium tyrosinilyticum</name>
    <dbReference type="NCBI Taxonomy" id="2715436"/>
    <lineage>
        <taxon>Bacteria</taxon>
        <taxon>Pseudomonadati</taxon>
        <taxon>Pseudomonadota</taxon>
        <taxon>Alphaproteobacteria</taxon>
        <taxon>Sphingomonadales</taxon>
        <taxon>Sphingomonadaceae</taxon>
        <taxon>Sphingobium</taxon>
    </lineage>
</organism>
<comment type="caution">
    <text evidence="2">The sequence shown here is derived from an EMBL/GenBank/DDBJ whole genome shotgun (WGS) entry which is preliminary data.</text>
</comment>
<evidence type="ECO:0000313" key="2">
    <source>
        <dbReference type="EMBL" id="MFC4594634.1"/>
    </source>
</evidence>
<evidence type="ECO:0000259" key="1">
    <source>
        <dbReference type="Pfam" id="PF13628"/>
    </source>
</evidence>
<accession>A0ABV9F0M0</accession>
<reference evidence="3" key="1">
    <citation type="journal article" date="2019" name="Int. J. Syst. Evol. Microbiol.">
        <title>The Global Catalogue of Microorganisms (GCM) 10K type strain sequencing project: providing services to taxonomists for standard genome sequencing and annotation.</title>
        <authorList>
            <consortium name="The Broad Institute Genomics Platform"/>
            <consortium name="The Broad Institute Genome Sequencing Center for Infectious Disease"/>
            <person name="Wu L."/>
            <person name="Ma J."/>
        </authorList>
    </citation>
    <scope>NUCLEOTIDE SEQUENCE [LARGE SCALE GENOMIC DNA]</scope>
    <source>
        <strain evidence="3">NBRC 103632</strain>
    </source>
</reference>
<dbReference type="Gene3D" id="1.20.1260.10">
    <property type="match status" value="1"/>
</dbReference>
<protein>
    <submittedName>
        <fullName evidence="2">DUF4142 domain-containing protein</fullName>
    </submittedName>
</protein>
<dbReference type="Proteomes" id="UP001595957">
    <property type="component" value="Unassembled WGS sequence"/>
</dbReference>
<evidence type="ECO:0000313" key="3">
    <source>
        <dbReference type="Proteomes" id="UP001595957"/>
    </source>
</evidence>
<dbReference type="RefSeq" id="WP_380804579.1">
    <property type="nucleotide sequence ID" value="NZ_JBHSFZ010000021.1"/>
</dbReference>